<feature type="compositionally biased region" description="Basic residues" evidence="1">
    <location>
        <begin position="8"/>
        <end position="18"/>
    </location>
</feature>
<feature type="region of interest" description="Disordered" evidence="1">
    <location>
        <begin position="1"/>
        <end position="24"/>
    </location>
</feature>
<comment type="caution">
    <text evidence="2">The sequence shown here is derived from an EMBL/GenBank/DDBJ whole genome shotgun (WGS) entry which is preliminary data.</text>
</comment>
<keyword evidence="3" id="KW-1185">Reference proteome</keyword>
<organism evidence="2 3">
    <name type="scientific">Eleutherodactylus coqui</name>
    <name type="common">Puerto Rican coqui</name>
    <dbReference type="NCBI Taxonomy" id="57060"/>
    <lineage>
        <taxon>Eukaryota</taxon>
        <taxon>Metazoa</taxon>
        <taxon>Chordata</taxon>
        <taxon>Craniata</taxon>
        <taxon>Vertebrata</taxon>
        <taxon>Euteleostomi</taxon>
        <taxon>Amphibia</taxon>
        <taxon>Batrachia</taxon>
        <taxon>Anura</taxon>
        <taxon>Neobatrachia</taxon>
        <taxon>Hyloidea</taxon>
        <taxon>Eleutherodactylidae</taxon>
        <taxon>Eleutherodactylinae</taxon>
        <taxon>Eleutherodactylus</taxon>
        <taxon>Eleutherodactylus</taxon>
    </lineage>
</organism>
<accession>A0A8J6K2Y4</accession>
<dbReference type="AlphaFoldDB" id="A0A8J6K2Y4"/>
<evidence type="ECO:0000313" key="3">
    <source>
        <dbReference type="Proteomes" id="UP000770717"/>
    </source>
</evidence>
<dbReference type="Proteomes" id="UP000770717">
    <property type="component" value="Unassembled WGS sequence"/>
</dbReference>
<sequence>MTSSLCLHHGRRGGRTIPKRAETLSLVPSPPERVPFPLSKMFSRLAARLHRTARCRLSYVTANLHLIRMRYM</sequence>
<name>A0A8J6K2Y4_ELECQ</name>
<gene>
    <name evidence="2" type="ORF">GDO78_002326</name>
</gene>
<proteinExistence type="predicted"/>
<dbReference type="EMBL" id="WNTK01000010">
    <property type="protein sequence ID" value="KAG9476870.1"/>
    <property type="molecule type" value="Genomic_DNA"/>
</dbReference>
<evidence type="ECO:0000256" key="1">
    <source>
        <dbReference type="SAM" id="MobiDB-lite"/>
    </source>
</evidence>
<reference evidence="2" key="1">
    <citation type="thesis" date="2020" institute="ProQuest LLC" country="789 East Eisenhower Parkway, Ann Arbor, MI, USA">
        <title>Comparative Genomics and Chromosome Evolution.</title>
        <authorList>
            <person name="Mudd A.B."/>
        </authorList>
    </citation>
    <scope>NUCLEOTIDE SEQUENCE</scope>
    <source>
        <strain evidence="2">HN-11 Male</strain>
        <tissue evidence="2">Kidney and liver</tissue>
    </source>
</reference>
<protein>
    <submittedName>
        <fullName evidence="2">Uncharacterized protein</fullName>
    </submittedName>
</protein>
<evidence type="ECO:0000313" key="2">
    <source>
        <dbReference type="EMBL" id="KAG9476870.1"/>
    </source>
</evidence>